<dbReference type="Proteomes" id="UP001164539">
    <property type="component" value="Chromosome 7"/>
</dbReference>
<organism evidence="1 2">
    <name type="scientific">Melia azedarach</name>
    <name type="common">Chinaberry tree</name>
    <dbReference type="NCBI Taxonomy" id="155640"/>
    <lineage>
        <taxon>Eukaryota</taxon>
        <taxon>Viridiplantae</taxon>
        <taxon>Streptophyta</taxon>
        <taxon>Embryophyta</taxon>
        <taxon>Tracheophyta</taxon>
        <taxon>Spermatophyta</taxon>
        <taxon>Magnoliopsida</taxon>
        <taxon>eudicotyledons</taxon>
        <taxon>Gunneridae</taxon>
        <taxon>Pentapetalae</taxon>
        <taxon>rosids</taxon>
        <taxon>malvids</taxon>
        <taxon>Sapindales</taxon>
        <taxon>Meliaceae</taxon>
        <taxon>Melia</taxon>
    </lineage>
</organism>
<protein>
    <submittedName>
        <fullName evidence="1">GDSL esterase/lipase family</fullName>
    </submittedName>
</protein>
<gene>
    <name evidence="1" type="ORF">OWV82_012628</name>
</gene>
<evidence type="ECO:0000313" key="2">
    <source>
        <dbReference type="Proteomes" id="UP001164539"/>
    </source>
</evidence>
<evidence type="ECO:0000313" key="1">
    <source>
        <dbReference type="EMBL" id="KAJ4714095.1"/>
    </source>
</evidence>
<reference evidence="1 2" key="1">
    <citation type="journal article" date="2023" name="Science">
        <title>Complex scaffold remodeling in plant triterpene biosynthesis.</title>
        <authorList>
            <person name="De La Pena R."/>
            <person name="Hodgson H."/>
            <person name="Liu J.C."/>
            <person name="Stephenson M.J."/>
            <person name="Martin A.C."/>
            <person name="Owen C."/>
            <person name="Harkess A."/>
            <person name="Leebens-Mack J."/>
            <person name="Jimenez L.E."/>
            <person name="Osbourn A."/>
            <person name="Sattely E.S."/>
        </authorList>
    </citation>
    <scope>NUCLEOTIDE SEQUENCE [LARGE SCALE GENOMIC DNA]</scope>
    <source>
        <strain evidence="2">cv. JPN11</strain>
        <tissue evidence="1">Leaf</tissue>
    </source>
</reference>
<name>A0ACC1XS66_MELAZ</name>
<accession>A0ACC1XS66</accession>
<dbReference type="EMBL" id="CM051400">
    <property type="protein sequence ID" value="KAJ4714095.1"/>
    <property type="molecule type" value="Genomic_DNA"/>
</dbReference>
<comment type="caution">
    <text evidence="1">The sequence shown here is derived from an EMBL/GenBank/DDBJ whole genome shotgun (WGS) entry which is preliminary data.</text>
</comment>
<proteinExistence type="predicted"/>
<keyword evidence="2" id="KW-1185">Reference proteome</keyword>
<sequence>MEIKFTNSWSFPCVLIIAIIIVGLQYSAADLPPVFLFGDSTLDVGTNNFLPVSPEIRADLPYNGIDYPYSIATGRFCNGYNTADQIVRLMGYKRSPPAFLALLNRSFSFKKRILQGVNFASGGSGILDATGLYYRNPMSLGEQIKQFSSVHDNMTEVMGPENTCIMLSKSLFIISAGSNDVFAKQRSGGVLSPQFLAGLQSTYGNHLKSLYDLGARKFGIISIPPIGCTPAERFYNGTGGCLEDANDFAKKFHNATENLLQQLSSELKGMKYSLGNSFEMTMTLIENPYAFGIKEINSACCGDATQPCNQSATSLCQNRDDYLFWDRFHPTQRTAELGALTLFGGSERFVKPVNFSRLIDFLF</sequence>